<dbReference type="CDD" id="cd00077">
    <property type="entry name" value="HDc"/>
    <property type="match status" value="1"/>
</dbReference>
<accession>A0ABT1EGI8</accession>
<dbReference type="Proteomes" id="UP001523565">
    <property type="component" value="Unassembled WGS sequence"/>
</dbReference>
<dbReference type="SUPFAM" id="SSF109604">
    <property type="entry name" value="HD-domain/PDEase-like"/>
    <property type="match status" value="1"/>
</dbReference>
<name>A0ABT1EGI8_9FIRM</name>
<dbReference type="SMART" id="SM00471">
    <property type="entry name" value="HDc"/>
    <property type="match status" value="1"/>
</dbReference>
<sequence length="160" mass="18361">MKIMNQVLEHPLYQRAYKEIQEAEQDRQYCKHDLGHFLDVARLAYIMKLEEGLTLNKESIYLTALLHDIGRARQYLEGIPHEEASALMAAEILRDLEVEDRQIEEILGAIRGHRASKEEKDCSLGGILYRADKKSRACYACVAAATCNWPEDKKNNKLEA</sequence>
<gene>
    <name evidence="2" type="ORF">NK118_06015</name>
</gene>
<feature type="domain" description="HD/PDEase" evidence="1">
    <location>
        <begin position="29"/>
        <end position="146"/>
    </location>
</feature>
<organism evidence="2 3">
    <name type="scientific">Ohessyouella blattaphilus</name>
    <dbReference type="NCBI Taxonomy" id="2949333"/>
    <lineage>
        <taxon>Bacteria</taxon>
        <taxon>Bacillati</taxon>
        <taxon>Bacillota</taxon>
        <taxon>Clostridia</taxon>
        <taxon>Lachnospirales</taxon>
        <taxon>Lachnospiraceae</taxon>
        <taxon>Ohessyouella</taxon>
    </lineage>
</organism>
<dbReference type="InterPro" id="IPR003607">
    <property type="entry name" value="HD/PDEase_dom"/>
</dbReference>
<dbReference type="Pfam" id="PF01966">
    <property type="entry name" value="HD"/>
    <property type="match status" value="1"/>
</dbReference>
<dbReference type="RefSeq" id="WP_435083358.1">
    <property type="nucleotide sequence ID" value="NZ_JBNYWX010000008.1"/>
</dbReference>
<dbReference type="NCBIfam" id="TIGR00277">
    <property type="entry name" value="HDIG"/>
    <property type="match status" value="1"/>
</dbReference>
<keyword evidence="3" id="KW-1185">Reference proteome</keyword>
<evidence type="ECO:0000313" key="2">
    <source>
        <dbReference type="EMBL" id="MCP1109808.1"/>
    </source>
</evidence>
<dbReference type="EMBL" id="JAMZFV010000006">
    <property type="protein sequence ID" value="MCP1109808.1"/>
    <property type="molecule type" value="Genomic_DNA"/>
</dbReference>
<protein>
    <submittedName>
        <fullName evidence="2">HD domain-containing protein</fullName>
    </submittedName>
</protein>
<evidence type="ECO:0000259" key="1">
    <source>
        <dbReference type="SMART" id="SM00471"/>
    </source>
</evidence>
<evidence type="ECO:0000313" key="3">
    <source>
        <dbReference type="Proteomes" id="UP001523565"/>
    </source>
</evidence>
<proteinExistence type="predicted"/>
<dbReference type="Gene3D" id="1.10.3210.10">
    <property type="entry name" value="Hypothetical protein af1432"/>
    <property type="match status" value="1"/>
</dbReference>
<dbReference type="InterPro" id="IPR006674">
    <property type="entry name" value="HD_domain"/>
</dbReference>
<dbReference type="InterPro" id="IPR006675">
    <property type="entry name" value="HDIG_dom"/>
</dbReference>
<reference evidence="2 3" key="1">
    <citation type="journal article" date="2022" name="Genome Biol. Evol.">
        <title>Host diet, physiology and behaviors set the stage for Lachnospiraceae cladogenesis.</title>
        <authorList>
            <person name="Vera-Ponce De Leon A."/>
            <person name="Schneider M."/>
            <person name="Jahnes B.C."/>
            <person name="Sadowski V."/>
            <person name="Camuy-Velez L.A."/>
            <person name="Duan J."/>
            <person name="Sabree Z.L."/>
        </authorList>
    </citation>
    <scope>NUCLEOTIDE SEQUENCE [LARGE SCALE GENOMIC DNA]</scope>
    <source>
        <strain evidence="2 3">PAL227</strain>
    </source>
</reference>
<comment type="caution">
    <text evidence="2">The sequence shown here is derived from an EMBL/GenBank/DDBJ whole genome shotgun (WGS) entry which is preliminary data.</text>
</comment>